<dbReference type="EMBL" id="LUXM01000028">
    <property type="protein sequence ID" value="KZU94985.1"/>
    <property type="molecule type" value="Genomic_DNA"/>
</dbReference>
<protein>
    <submittedName>
        <fullName evidence="1">Uncharacterized protein</fullName>
    </submittedName>
</protein>
<dbReference type="RefSeq" id="WP_027821537.1">
    <property type="nucleotide sequence ID" value="NZ_AP018405.1"/>
</dbReference>
<dbReference type="Proteomes" id="UP000076882">
    <property type="component" value="Unassembled WGS sequence"/>
</dbReference>
<evidence type="ECO:0000313" key="1">
    <source>
        <dbReference type="EMBL" id="KZU94985.1"/>
    </source>
</evidence>
<dbReference type="GeneID" id="77216922"/>
<dbReference type="PATRIC" id="fig|1590.144.peg.241"/>
<organism evidence="1 2">
    <name type="scientific">Lactiplantibacillus plantarum</name>
    <name type="common">Lactobacillus plantarum</name>
    <dbReference type="NCBI Taxonomy" id="1590"/>
    <lineage>
        <taxon>Bacteria</taxon>
        <taxon>Bacillati</taxon>
        <taxon>Bacillota</taxon>
        <taxon>Bacilli</taxon>
        <taxon>Lactobacillales</taxon>
        <taxon>Lactobacillaceae</taxon>
        <taxon>Lactiplantibacillus</taxon>
    </lineage>
</organism>
<reference evidence="1 2" key="1">
    <citation type="submission" date="2016-03" db="EMBL/GenBank/DDBJ databases">
        <title>Comparative genomics of 54 Lactobacillus plantarum strains reveals genomic uncoupling from niche constraints.</title>
        <authorList>
            <person name="Martino M.E."/>
        </authorList>
    </citation>
    <scope>NUCLEOTIDE SEQUENCE [LARGE SCALE GENOMIC DNA]</scope>
    <source>
        <strain evidence="1 2">19.1</strain>
    </source>
</reference>
<comment type="caution">
    <text evidence="1">The sequence shown here is derived from an EMBL/GenBank/DDBJ whole genome shotgun (WGS) entry which is preliminary data.</text>
</comment>
<evidence type="ECO:0000313" key="2">
    <source>
        <dbReference type="Proteomes" id="UP000076882"/>
    </source>
</evidence>
<proteinExistence type="predicted"/>
<sequence>MFLKMKNSRYFEATLTLIIISLLALISTYPAFSGHFFELSNDGGVHLARLESLYQAFNAGRAPSLINFIGFNNQGVAMNAMYPWITLLIYIIPRLIIDNPMLALAIGFWLMNFFTILNSYWLAKSLTRNRLIILLSVSIYQFSAYHLQLMYTRVALGEALGYTFLPLIMLGLFQIWNRKKQGTIVLAIGMGLVANSHILSLVLFTVLISFLEIIRLLCRNLSWHELLQLLIGAFISIIMSSYSLYNIVDWLLHNKMVAPARLLISLDPLTSLNRMLTNNIGELARGAHLGIIVTFIFLYLISQLISNQTGSWRYWIIGAASIWVLSQNWIDGDFLANTPVSLFQFTMRFLTIVVLLLMIGSILFLVQINWHSYSTTLFISFALITVGMSGVISAHNQTKQNYFWALKQSKSNSLAQQRRNQYLTNANYQKRLVDTQVPDYHIKKAESVQSLKKVSAALNFATASRATKKTVQFDADNSQKFKNTFANDQLVTFKYHQKNMKSVKLPVIGYKNVNYSVKVNGKKKNFKYSEGQLKTALPAGDSYIDVSIARQSKHIGLLLLTGITFIGSLVYLATNCFKPKYN</sequence>
<name>A0A168FYP8_LACPN</name>
<dbReference type="AlphaFoldDB" id="A0A168FYP8"/>
<gene>
    <name evidence="1" type="ORF">Lp19_1774</name>
</gene>
<accession>A0A168FYP8</accession>
<dbReference type="KEGG" id="lpb:SH83_01145"/>